<protein>
    <submittedName>
        <fullName evidence="2">Uncharacterized protein</fullName>
    </submittedName>
</protein>
<evidence type="ECO:0000256" key="1">
    <source>
        <dbReference type="SAM" id="Phobius"/>
    </source>
</evidence>
<name>A0A8S5N762_9CAUD</name>
<dbReference type="EMBL" id="BK015088">
    <property type="protein sequence ID" value="DAD90513.1"/>
    <property type="molecule type" value="Genomic_DNA"/>
</dbReference>
<keyword evidence="1" id="KW-1133">Transmembrane helix</keyword>
<accession>A0A8S5N762</accession>
<proteinExistence type="predicted"/>
<feature type="transmembrane region" description="Helical" evidence="1">
    <location>
        <begin position="48"/>
        <end position="66"/>
    </location>
</feature>
<sequence length="94" mass="10702">MKRRQIRSKATYTKRWVTVMLIAGLVGGMMPYLLAMFGVEGYEELGEKWVGCILGVGLGYFLKSFFETRQEKKQRLEDFKAGLDLVESEDEGNG</sequence>
<keyword evidence="1" id="KW-0472">Membrane</keyword>
<evidence type="ECO:0000313" key="2">
    <source>
        <dbReference type="EMBL" id="DAD90513.1"/>
    </source>
</evidence>
<organism evidence="2">
    <name type="scientific">Myoviridae sp. ctiBE32</name>
    <dbReference type="NCBI Taxonomy" id="2826685"/>
    <lineage>
        <taxon>Viruses</taxon>
        <taxon>Duplodnaviria</taxon>
        <taxon>Heunggongvirae</taxon>
        <taxon>Uroviricota</taxon>
        <taxon>Caudoviricetes</taxon>
    </lineage>
</organism>
<reference evidence="2" key="1">
    <citation type="journal article" date="2021" name="Proc. Natl. Acad. Sci. U.S.A.">
        <title>A Catalog of Tens of Thousands of Viruses from Human Metagenomes Reveals Hidden Associations with Chronic Diseases.</title>
        <authorList>
            <person name="Tisza M.J."/>
            <person name="Buck C.B."/>
        </authorList>
    </citation>
    <scope>NUCLEOTIDE SEQUENCE</scope>
    <source>
        <strain evidence="2">CtiBE32</strain>
    </source>
</reference>
<keyword evidence="1" id="KW-0812">Transmembrane</keyword>
<feature type="transmembrane region" description="Helical" evidence="1">
    <location>
        <begin position="16"/>
        <end position="36"/>
    </location>
</feature>